<feature type="region of interest" description="Disordered" evidence="1">
    <location>
        <begin position="117"/>
        <end position="166"/>
    </location>
</feature>
<accession>A0A9W7GP90</accession>
<organism evidence="2 3">
    <name type="scientific">Triparma columacea</name>
    <dbReference type="NCBI Taxonomy" id="722753"/>
    <lineage>
        <taxon>Eukaryota</taxon>
        <taxon>Sar</taxon>
        <taxon>Stramenopiles</taxon>
        <taxon>Ochrophyta</taxon>
        <taxon>Bolidophyceae</taxon>
        <taxon>Parmales</taxon>
        <taxon>Triparmaceae</taxon>
        <taxon>Triparma</taxon>
    </lineage>
</organism>
<proteinExistence type="predicted"/>
<dbReference type="EMBL" id="BRYA01000406">
    <property type="protein sequence ID" value="GMI48544.1"/>
    <property type="molecule type" value="Genomic_DNA"/>
</dbReference>
<sequence length="166" mass="18309">MCFLTWSSYVAIQQFCEECGDTSLLTENCYGEQRSNTYNSYCVDNGLEKYQNICIINTVISLPLTALYCFGFILGRNLWLHAEDIFISSANSEPNNADPEGGNNLNSLTVSVATQPPEEKMALRSPSIQIDSVDNIVEMSTRPSSRQSSQSPKSRSPQSSSSALTK</sequence>
<dbReference type="AlphaFoldDB" id="A0A9W7GP90"/>
<gene>
    <name evidence="2" type="ORF">TrCOL_g2428</name>
</gene>
<dbReference type="OrthoDB" id="194554at2759"/>
<comment type="caution">
    <text evidence="2">The sequence shown here is derived from an EMBL/GenBank/DDBJ whole genome shotgun (WGS) entry which is preliminary data.</text>
</comment>
<name>A0A9W7GP90_9STRA</name>
<protein>
    <submittedName>
        <fullName evidence="2">Uncharacterized protein</fullName>
    </submittedName>
</protein>
<evidence type="ECO:0000313" key="3">
    <source>
        <dbReference type="Proteomes" id="UP001165065"/>
    </source>
</evidence>
<evidence type="ECO:0000313" key="2">
    <source>
        <dbReference type="EMBL" id="GMI48544.1"/>
    </source>
</evidence>
<evidence type="ECO:0000256" key="1">
    <source>
        <dbReference type="SAM" id="MobiDB-lite"/>
    </source>
</evidence>
<feature type="compositionally biased region" description="Low complexity" evidence="1">
    <location>
        <begin position="140"/>
        <end position="166"/>
    </location>
</feature>
<dbReference type="Proteomes" id="UP001165065">
    <property type="component" value="Unassembled WGS sequence"/>
</dbReference>
<keyword evidence="3" id="KW-1185">Reference proteome</keyword>
<reference evidence="3" key="1">
    <citation type="journal article" date="2023" name="Commun. Biol.">
        <title>Genome analysis of Parmales, the sister group of diatoms, reveals the evolutionary specialization of diatoms from phago-mixotrophs to photoautotrophs.</title>
        <authorList>
            <person name="Ban H."/>
            <person name="Sato S."/>
            <person name="Yoshikawa S."/>
            <person name="Yamada K."/>
            <person name="Nakamura Y."/>
            <person name="Ichinomiya M."/>
            <person name="Sato N."/>
            <person name="Blanc-Mathieu R."/>
            <person name="Endo H."/>
            <person name="Kuwata A."/>
            <person name="Ogata H."/>
        </authorList>
    </citation>
    <scope>NUCLEOTIDE SEQUENCE [LARGE SCALE GENOMIC DNA]</scope>
</reference>